<gene>
    <name evidence="3" type="ORF">MU516_10280</name>
</gene>
<dbReference type="GO" id="GO:0016740">
    <property type="term" value="F:transferase activity"/>
    <property type="evidence" value="ECO:0007669"/>
    <property type="project" value="UniProtKB-KW"/>
</dbReference>
<proteinExistence type="predicted"/>
<sequence>MTQAPLFFHISPDWCGEVRLAQMFQLNGHEALDGERGALASEILFCEARDQTPLARWPQVRLFTGLYRTAPFWRPPLEAWRSFDFLRSRFPQAYFILTTREIDGWLVDRLTRANRAAARCYAHHRDVPEGDLPQIWEADWHAHLRAVEAVFGADPRLIRIDLETEDPQSVCRSLSALLPMDVAPPDRDWFPPADPWSGKAVMAAFETDASAAVPDPDYVEDVASFCLRGLSPDDGGRNGVSRHYCEWDGEGTILDHLDQPRQIAIRSLPGDPGRRSAAVSRPDQHFKLLRAEGVVNDALRLGRATRLRIDMEDSRWMGSPQGQALGVPVLGHCRREGARNVVLWPLPDQHQIGMPGFDPSAAPDRLPFDDKLDRVVWRGMISGSEMRDGVRPGAGSHVHLARLAQAGQDPAARDAAWQDLCRTSRLNFVRRWFGHPDFNLGIVMAWSMRDMAEDPLLAPYCDTRRGPGFFRQFRYQLCLTGFDHGSNFIPMIDSQSVLLAEQDGWEVFYSGRFKPWKHFIPVARYCGDILEKLAWARENPNKCKEMSAAARAEVAMLRDAPTRRAILSRILDGLAASR</sequence>
<dbReference type="RefSeq" id="WP_260277140.1">
    <property type="nucleotide sequence ID" value="NZ_JANAVZ010000005.1"/>
</dbReference>
<comment type="caution">
    <text evidence="3">The sequence shown here is derived from an EMBL/GenBank/DDBJ whole genome shotgun (WGS) entry which is preliminary data.</text>
</comment>
<dbReference type="PANTHER" id="PTHR12203:SF35">
    <property type="entry name" value="PROTEIN O-GLUCOSYLTRANSFERASE 1"/>
    <property type="match status" value="1"/>
</dbReference>
<dbReference type="PANTHER" id="PTHR12203">
    <property type="entry name" value="KDEL LYS-ASP-GLU-LEU CONTAINING - RELATED"/>
    <property type="match status" value="1"/>
</dbReference>
<dbReference type="EMBL" id="JANAVZ010000005">
    <property type="protein sequence ID" value="MCT4333252.1"/>
    <property type="molecule type" value="Genomic_DNA"/>
</dbReference>
<evidence type="ECO:0000313" key="4">
    <source>
        <dbReference type="Proteomes" id="UP001320702"/>
    </source>
</evidence>
<name>A0ABT2K9N7_9RHOB</name>
<evidence type="ECO:0000313" key="3">
    <source>
        <dbReference type="EMBL" id="MCT4333252.1"/>
    </source>
</evidence>
<dbReference type="Pfam" id="PF05686">
    <property type="entry name" value="Glyco_transf_90"/>
    <property type="match status" value="1"/>
</dbReference>
<feature type="domain" description="Glycosyl transferase CAP10" evidence="2">
    <location>
        <begin position="307"/>
        <end position="569"/>
    </location>
</feature>
<accession>A0ABT2K9N7</accession>
<dbReference type="InterPro" id="IPR051091">
    <property type="entry name" value="O-Glucosyltr/Glycosyltrsf_90"/>
</dbReference>
<evidence type="ECO:0000259" key="2">
    <source>
        <dbReference type="SMART" id="SM00672"/>
    </source>
</evidence>
<reference evidence="3 4" key="1">
    <citation type="submission" date="2022-04" db="EMBL/GenBank/DDBJ databases">
        <title>Paracoccus sp. YLB-12 draft genome sequence.</title>
        <authorList>
            <person name="Yu L."/>
        </authorList>
    </citation>
    <scope>NUCLEOTIDE SEQUENCE [LARGE SCALE GENOMIC DNA]</scope>
    <source>
        <strain evidence="3 4">YLB-12</strain>
    </source>
</reference>
<protein>
    <submittedName>
        <fullName evidence="3">Glycosyl transferase family 90</fullName>
    </submittedName>
</protein>
<keyword evidence="4" id="KW-1185">Reference proteome</keyword>
<organism evidence="3 4">
    <name type="scientific">Paracoccus maritimus</name>
    <dbReference type="NCBI Taxonomy" id="2933292"/>
    <lineage>
        <taxon>Bacteria</taxon>
        <taxon>Pseudomonadati</taxon>
        <taxon>Pseudomonadota</taxon>
        <taxon>Alphaproteobacteria</taxon>
        <taxon>Rhodobacterales</taxon>
        <taxon>Paracoccaceae</taxon>
        <taxon>Paracoccus</taxon>
    </lineage>
</organism>
<keyword evidence="1 3" id="KW-0808">Transferase</keyword>
<evidence type="ECO:0000256" key="1">
    <source>
        <dbReference type="ARBA" id="ARBA00022679"/>
    </source>
</evidence>
<dbReference type="Proteomes" id="UP001320702">
    <property type="component" value="Unassembled WGS sequence"/>
</dbReference>
<dbReference type="InterPro" id="IPR006598">
    <property type="entry name" value="CAP10"/>
</dbReference>
<dbReference type="SMART" id="SM00672">
    <property type="entry name" value="CAP10"/>
    <property type="match status" value="1"/>
</dbReference>